<dbReference type="InParanoid" id="A0A6P8HGS8"/>
<evidence type="ECO:0000313" key="2">
    <source>
        <dbReference type="Proteomes" id="UP000515163"/>
    </source>
</evidence>
<keyword evidence="1" id="KW-0732">Signal</keyword>
<dbReference type="OrthoDB" id="5958180at2759"/>
<evidence type="ECO:0000313" key="3">
    <source>
        <dbReference type="RefSeq" id="XP_031551797.1"/>
    </source>
</evidence>
<dbReference type="GeneID" id="116289050"/>
<gene>
    <name evidence="3" type="primary">LOC116289050</name>
</gene>
<name>A0A6P8HGS8_ACTTE</name>
<dbReference type="KEGG" id="aten:116289050"/>
<organism evidence="2 3">
    <name type="scientific">Actinia tenebrosa</name>
    <name type="common">Australian red waratah sea anemone</name>
    <dbReference type="NCBI Taxonomy" id="6105"/>
    <lineage>
        <taxon>Eukaryota</taxon>
        <taxon>Metazoa</taxon>
        <taxon>Cnidaria</taxon>
        <taxon>Anthozoa</taxon>
        <taxon>Hexacorallia</taxon>
        <taxon>Actiniaria</taxon>
        <taxon>Actiniidae</taxon>
        <taxon>Actinia</taxon>
    </lineage>
</organism>
<accession>A0A6P8HGS8</accession>
<dbReference type="Proteomes" id="UP000515163">
    <property type="component" value="Unplaced"/>
</dbReference>
<protein>
    <submittedName>
        <fullName evidence="3">U-actitoxin-Avd8d-like</fullName>
    </submittedName>
</protein>
<feature type="signal peptide" evidence="1">
    <location>
        <begin position="1"/>
        <end position="22"/>
    </location>
</feature>
<dbReference type="AlphaFoldDB" id="A0A6P8HGS8"/>
<feature type="chain" id="PRO_5028169852" evidence="1">
    <location>
        <begin position="23"/>
        <end position="82"/>
    </location>
</feature>
<evidence type="ECO:0000256" key="1">
    <source>
        <dbReference type="SAM" id="SignalP"/>
    </source>
</evidence>
<sequence length="82" mass="8916">MASARLFVLLIIGTVLLCQVSGFLEEMLAEHELPSYMKRGCFNRYGSSICGKVITASDCVRKASSRMGSFARSKCKALCGLC</sequence>
<proteinExistence type="predicted"/>
<keyword evidence="2" id="KW-1185">Reference proteome</keyword>
<dbReference type="RefSeq" id="XP_031551797.1">
    <property type="nucleotide sequence ID" value="XM_031695937.1"/>
</dbReference>
<reference evidence="3" key="1">
    <citation type="submission" date="2025-08" db="UniProtKB">
        <authorList>
            <consortium name="RefSeq"/>
        </authorList>
    </citation>
    <scope>IDENTIFICATION</scope>
    <source>
        <tissue evidence="3">Tentacle</tissue>
    </source>
</reference>